<dbReference type="EMBL" id="LAZR01035210">
    <property type="protein sequence ID" value="KKL28117.1"/>
    <property type="molecule type" value="Genomic_DNA"/>
</dbReference>
<sequence length="295" mass="35277">MKIVYISRTFRKEAEETICQANQIIDNLQKQGFKLTLRQLYYQFVSHDLIPNKQSEYNKLGNIINKARLAGLVDWEAIEDRTRNLERLAHWNSPTEIVEACVRSFRLSRWETQEYRIEVWIEKDALLGVISGICEEFDVPYFSCRGYVSQSEMWRASERFETYRRLGQTPIIIHLGDHDPSGIDMTRDIKERQEIFGGFKFDIRRIALNYNQVEQYNPPPNPAKMTDSRFRSYVTEFGESCWELDALEPSVMVDLIRENIIKYIDDKKWKEVERKERSYRKDLRFMADKWNEEKK</sequence>
<dbReference type="AlphaFoldDB" id="A0A0F9CNW4"/>
<organism evidence="1">
    <name type="scientific">marine sediment metagenome</name>
    <dbReference type="NCBI Taxonomy" id="412755"/>
    <lineage>
        <taxon>unclassified sequences</taxon>
        <taxon>metagenomes</taxon>
        <taxon>ecological metagenomes</taxon>
    </lineage>
</organism>
<accession>A0A0F9CNW4</accession>
<evidence type="ECO:0000313" key="1">
    <source>
        <dbReference type="EMBL" id="KKL28117.1"/>
    </source>
</evidence>
<gene>
    <name evidence="1" type="ORF">LCGC14_2378360</name>
</gene>
<reference evidence="1" key="1">
    <citation type="journal article" date="2015" name="Nature">
        <title>Complex archaea that bridge the gap between prokaryotes and eukaryotes.</title>
        <authorList>
            <person name="Spang A."/>
            <person name="Saw J.H."/>
            <person name="Jorgensen S.L."/>
            <person name="Zaremba-Niedzwiedzka K."/>
            <person name="Martijn J."/>
            <person name="Lind A.E."/>
            <person name="van Eijk R."/>
            <person name="Schleper C."/>
            <person name="Guy L."/>
            <person name="Ettema T.J."/>
        </authorList>
    </citation>
    <scope>NUCLEOTIDE SEQUENCE</scope>
</reference>
<evidence type="ECO:0008006" key="2">
    <source>
        <dbReference type="Google" id="ProtNLM"/>
    </source>
</evidence>
<proteinExistence type="predicted"/>
<name>A0A0F9CNW4_9ZZZZ</name>
<protein>
    <recommendedName>
        <fullName evidence="2">DUF2399 domain-containing protein</fullName>
    </recommendedName>
</protein>
<comment type="caution">
    <text evidence="1">The sequence shown here is derived from an EMBL/GenBank/DDBJ whole genome shotgun (WGS) entry which is preliminary data.</text>
</comment>